<gene>
    <name evidence="1" type="ORF">PLEPLA_LOCUS17276</name>
</gene>
<comment type="caution">
    <text evidence="1">The sequence shown here is derived from an EMBL/GenBank/DDBJ whole genome shotgun (WGS) entry which is preliminary data.</text>
</comment>
<accession>A0A9N7YF74</accession>
<name>A0A9N7YF74_PLEPL</name>
<dbReference type="EMBL" id="CADEAL010001119">
    <property type="protein sequence ID" value="CAB1429300.1"/>
    <property type="molecule type" value="Genomic_DNA"/>
</dbReference>
<sequence length="149" mass="16411">MQRGPAVGYLCIPQGFVGAAHGTLGGRDGARRNSEREGRNLREHLTGSQAPTNRTGLWGDFDVVASVSECYFYVREQSRESLRGPADFIGEEFQCICPQNEAGLLKDKSGKVDERTIEMEMICWEYEGLFFSSSSSLCSFSLTSPPNTA</sequence>
<reference evidence="1" key="1">
    <citation type="submission" date="2020-03" db="EMBL/GenBank/DDBJ databases">
        <authorList>
            <person name="Weist P."/>
        </authorList>
    </citation>
    <scope>NUCLEOTIDE SEQUENCE</scope>
</reference>
<protein>
    <submittedName>
        <fullName evidence="1">Uncharacterized protein</fullName>
    </submittedName>
</protein>
<proteinExistence type="predicted"/>
<evidence type="ECO:0000313" key="2">
    <source>
        <dbReference type="Proteomes" id="UP001153269"/>
    </source>
</evidence>
<keyword evidence="2" id="KW-1185">Reference proteome</keyword>
<dbReference type="Proteomes" id="UP001153269">
    <property type="component" value="Unassembled WGS sequence"/>
</dbReference>
<organism evidence="1 2">
    <name type="scientific">Pleuronectes platessa</name>
    <name type="common">European plaice</name>
    <dbReference type="NCBI Taxonomy" id="8262"/>
    <lineage>
        <taxon>Eukaryota</taxon>
        <taxon>Metazoa</taxon>
        <taxon>Chordata</taxon>
        <taxon>Craniata</taxon>
        <taxon>Vertebrata</taxon>
        <taxon>Euteleostomi</taxon>
        <taxon>Actinopterygii</taxon>
        <taxon>Neopterygii</taxon>
        <taxon>Teleostei</taxon>
        <taxon>Neoteleostei</taxon>
        <taxon>Acanthomorphata</taxon>
        <taxon>Carangaria</taxon>
        <taxon>Pleuronectiformes</taxon>
        <taxon>Pleuronectoidei</taxon>
        <taxon>Pleuronectidae</taxon>
        <taxon>Pleuronectes</taxon>
    </lineage>
</organism>
<dbReference type="AlphaFoldDB" id="A0A9N7YF74"/>
<evidence type="ECO:0000313" key="1">
    <source>
        <dbReference type="EMBL" id="CAB1429300.1"/>
    </source>
</evidence>